<reference evidence="2" key="1">
    <citation type="journal article" date="2014" name="Stand. Genomic Sci.">
        <title>Genome sequence of the exopolysaccharide-producing Salipiger mucosus type strain (DSM 16094(T)), a moderately halophilic member of the Roseobacter clade.</title>
        <authorList>
            <person name="Riedel T."/>
            <person name="Spring S."/>
            <person name="Fiebig A."/>
            <person name="Petersen J."/>
            <person name="Kyrpides N.C."/>
            <person name="Goker M."/>
            <person name="Klenk H.P."/>
        </authorList>
    </citation>
    <scope>NUCLEOTIDE SEQUENCE [LARGE SCALE GENOMIC DNA]</scope>
    <source>
        <strain evidence="2">DSM 16094</strain>
    </source>
</reference>
<evidence type="ECO:0000313" key="2">
    <source>
        <dbReference type="Proteomes" id="UP000015347"/>
    </source>
</evidence>
<organism evidence="1 2">
    <name type="scientific">Salipiger mucosus DSM 16094</name>
    <dbReference type="NCBI Taxonomy" id="1123237"/>
    <lineage>
        <taxon>Bacteria</taxon>
        <taxon>Pseudomonadati</taxon>
        <taxon>Pseudomonadota</taxon>
        <taxon>Alphaproteobacteria</taxon>
        <taxon>Rhodobacterales</taxon>
        <taxon>Roseobacteraceae</taxon>
        <taxon>Salipiger</taxon>
    </lineage>
</organism>
<dbReference type="EMBL" id="APVH01000035">
    <property type="protein sequence ID" value="EPX79573.1"/>
    <property type="molecule type" value="Genomic_DNA"/>
</dbReference>
<accession>S9QJ44</accession>
<dbReference type="Proteomes" id="UP000015347">
    <property type="component" value="Unassembled WGS sequence"/>
</dbReference>
<dbReference type="RefSeq" id="WP_021120514.1">
    <property type="nucleotide sequence ID" value="NZ_KE557278.1"/>
</dbReference>
<keyword evidence="1" id="KW-0449">Lipoprotein</keyword>
<keyword evidence="2" id="KW-1185">Reference proteome</keyword>
<sequence>MEGSTFTIRVRDRMAEVIRTNTEWPARYDAISARAQKAVFLETGCTPEWVTGDPAMMLMGLSCDGEPAPPEPRSRSIACEIMDAHYSERLGGSASLECFRY</sequence>
<proteinExistence type="predicted"/>
<gene>
    <name evidence="1" type="ORF">Salmuc_05513</name>
</gene>
<dbReference type="AlphaFoldDB" id="S9QJ44"/>
<dbReference type="eggNOG" id="ENOG50330Z4">
    <property type="taxonomic scope" value="Bacteria"/>
</dbReference>
<dbReference type="HOGENOM" id="CLU_159975_0_0_5"/>
<comment type="caution">
    <text evidence="1">The sequence shown here is derived from an EMBL/GenBank/DDBJ whole genome shotgun (WGS) entry which is preliminary data.</text>
</comment>
<dbReference type="STRING" id="1123237.Salmuc_05513"/>
<protein>
    <submittedName>
        <fullName evidence="1">Lipoprotein, putative</fullName>
    </submittedName>
</protein>
<name>S9QJ44_9RHOB</name>
<evidence type="ECO:0000313" key="1">
    <source>
        <dbReference type="EMBL" id="EPX79573.1"/>
    </source>
</evidence>